<proteinExistence type="predicted"/>
<feature type="domain" description="F-box" evidence="2">
    <location>
        <begin position="67"/>
        <end position="102"/>
    </location>
</feature>
<protein>
    <recommendedName>
        <fullName evidence="2">F-box domain-containing protein</fullName>
    </recommendedName>
</protein>
<dbReference type="Pfam" id="PF12937">
    <property type="entry name" value="F-box-like"/>
    <property type="match status" value="1"/>
</dbReference>
<name>A0A8C6YL70_NAJNA</name>
<reference evidence="3" key="2">
    <citation type="submission" date="2025-09" db="UniProtKB">
        <authorList>
            <consortium name="Ensembl"/>
        </authorList>
    </citation>
    <scope>IDENTIFICATION</scope>
</reference>
<dbReference type="PROSITE" id="PS50181">
    <property type="entry name" value="FBOX"/>
    <property type="match status" value="1"/>
</dbReference>
<dbReference type="Ensembl" id="ENSNNAT00000030489.1">
    <property type="protein sequence ID" value="ENSNNAP00000029070.1"/>
    <property type="gene ID" value="ENSNNAG00000018670.1"/>
</dbReference>
<feature type="compositionally biased region" description="Gly residues" evidence="1">
    <location>
        <begin position="49"/>
        <end position="63"/>
    </location>
</feature>
<dbReference type="InterPro" id="IPR036047">
    <property type="entry name" value="F-box-like_dom_sf"/>
</dbReference>
<sequence length="119" mass="12080">MAVCARLCGVGAARGCRRRGSQRKGAAGDSSEPDTDPEEGSEGEEGEGGEAAAGRGGLGGGTSGRAPLSLLELPPELLVQIFGSLPGPDLPSLALVCSAFRQARWAASPTPGRRPRIVR</sequence>
<feature type="compositionally biased region" description="Acidic residues" evidence="1">
    <location>
        <begin position="31"/>
        <end position="48"/>
    </location>
</feature>
<evidence type="ECO:0000313" key="3">
    <source>
        <dbReference type="Ensembl" id="ENSNNAP00000029070.1"/>
    </source>
</evidence>
<dbReference type="SUPFAM" id="SSF81383">
    <property type="entry name" value="F-box domain"/>
    <property type="match status" value="1"/>
</dbReference>
<evidence type="ECO:0000259" key="2">
    <source>
        <dbReference type="PROSITE" id="PS50181"/>
    </source>
</evidence>
<dbReference type="GeneTree" id="ENSGT00990000210273"/>
<keyword evidence="4" id="KW-1185">Reference proteome</keyword>
<dbReference type="Proteomes" id="UP000694559">
    <property type="component" value="Unplaced"/>
</dbReference>
<dbReference type="Gene3D" id="1.20.1280.50">
    <property type="match status" value="1"/>
</dbReference>
<dbReference type="InterPro" id="IPR001810">
    <property type="entry name" value="F-box_dom"/>
</dbReference>
<reference evidence="3" key="1">
    <citation type="submission" date="2025-08" db="UniProtKB">
        <authorList>
            <consortium name="Ensembl"/>
        </authorList>
    </citation>
    <scope>IDENTIFICATION</scope>
</reference>
<dbReference type="AlphaFoldDB" id="A0A8C6YL70"/>
<accession>A0A8C6YL70</accession>
<evidence type="ECO:0000313" key="4">
    <source>
        <dbReference type="Proteomes" id="UP000694559"/>
    </source>
</evidence>
<feature type="region of interest" description="Disordered" evidence="1">
    <location>
        <begin position="13"/>
        <end position="67"/>
    </location>
</feature>
<evidence type="ECO:0000256" key="1">
    <source>
        <dbReference type="SAM" id="MobiDB-lite"/>
    </source>
</evidence>
<organism evidence="3 4">
    <name type="scientific">Naja naja</name>
    <name type="common">Indian cobra</name>
    <dbReference type="NCBI Taxonomy" id="35670"/>
    <lineage>
        <taxon>Eukaryota</taxon>
        <taxon>Metazoa</taxon>
        <taxon>Chordata</taxon>
        <taxon>Craniata</taxon>
        <taxon>Vertebrata</taxon>
        <taxon>Euteleostomi</taxon>
        <taxon>Lepidosauria</taxon>
        <taxon>Squamata</taxon>
        <taxon>Bifurcata</taxon>
        <taxon>Unidentata</taxon>
        <taxon>Episquamata</taxon>
        <taxon>Toxicofera</taxon>
        <taxon>Serpentes</taxon>
        <taxon>Colubroidea</taxon>
        <taxon>Elapidae</taxon>
        <taxon>Elapinae</taxon>
        <taxon>Naja</taxon>
    </lineage>
</organism>